<gene>
    <name evidence="1" type="ORF">AAG570_004985</name>
</gene>
<name>A0ABD0XZF4_9HEMI</name>
<sequence>MASKHRNMFYQNKNRETAKIRTFRQTPRQSSPPAASQFWMPFRRLAASHGFAQFSATPVFPVRARALLLSRFFPDDGFHWCSRYGVISTDGVEEAPHWRHFPIFSLRGGFEGAIFKFATLRGFSHGQNAGVITDGGPRRVVSKTVPSTVLIIPELNLKLGSVDAALNVSRIGNSLLHPDSLVVVSGVHRLSGYIYRGLSSHALSSLVRTGDGDVNYNPDRSAEDGE</sequence>
<comment type="caution">
    <text evidence="1">The sequence shown here is derived from an EMBL/GenBank/DDBJ whole genome shotgun (WGS) entry which is preliminary data.</text>
</comment>
<dbReference type="AlphaFoldDB" id="A0ABD0XZF4"/>
<organism evidence="1 2">
    <name type="scientific">Ranatra chinensis</name>
    <dbReference type="NCBI Taxonomy" id="642074"/>
    <lineage>
        <taxon>Eukaryota</taxon>
        <taxon>Metazoa</taxon>
        <taxon>Ecdysozoa</taxon>
        <taxon>Arthropoda</taxon>
        <taxon>Hexapoda</taxon>
        <taxon>Insecta</taxon>
        <taxon>Pterygota</taxon>
        <taxon>Neoptera</taxon>
        <taxon>Paraneoptera</taxon>
        <taxon>Hemiptera</taxon>
        <taxon>Heteroptera</taxon>
        <taxon>Panheteroptera</taxon>
        <taxon>Nepomorpha</taxon>
        <taxon>Nepidae</taxon>
        <taxon>Ranatrinae</taxon>
        <taxon>Ranatra</taxon>
    </lineage>
</organism>
<dbReference type="EMBL" id="JBFDAA010000017">
    <property type="protein sequence ID" value="KAL1116513.1"/>
    <property type="molecule type" value="Genomic_DNA"/>
</dbReference>
<dbReference type="Proteomes" id="UP001558652">
    <property type="component" value="Unassembled WGS sequence"/>
</dbReference>
<keyword evidence="2" id="KW-1185">Reference proteome</keyword>
<reference evidence="1 2" key="1">
    <citation type="submission" date="2024-07" db="EMBL/GenBank/DDBJ databases">
        <title>Chromosome-level genome assembly of the water stick insect Ranatra chinensis (Heteroptera: Nepidae).</title>
        <authorList>
            <person name="Liu X."/>
        </authorList>
    </citation>
    <scope>NUCLEOTIDE SEQUENCE [LARGE SCALE GENOMIC DNA]</scope>
    <source>
        <strain evidence="1">Cailab_2021Rc</strain>
        <tissue evidence="1">Muscle</tissue>
    </source>
</reference>
<accession>A0ABD0XZF4</accession>
<evidence type="ECO:0000313" key="1">
    <source>
        <dbReference type="EMBL" id="KAL1116513.1"/>
    </source>
</evidence>
<evidence type="ECO:0000313" key="2">
    <source>
        <dbReference type="Proteomes" id="UP001558652"/>
    </source>
</evidence>
<proteinExistence type="predicted"/>
<protein>
    <submittedName>
        <fullName evidence="1">Uncharacterized protein</fullName>
    </submittedName>
</protein>